<comment type="pathway">
    <text evidence="2 11">Amino-acid degradation; L-lysine degradation via saccharopine pathway; glutaryl-CoA from L-lysine: step 6/6.</text>
</comment>
<keyword evidence="16" id="KW-1185">Reference proteome</keyword>
<accession>A0A9W6D5V2</accession>
<keyword evidence="7 11" id="KW-0808">Transferase</keyword>
<dbReference type="PROSITE" id="PS51826">
    <property type="entry name" value="PSBD"/>
    <property type="match status" value="1"/>
</dbReference>
<dbReference type="InterPro" id="IPR050537">
    <property type="entry name" value="2-oxoacid_dehydrogenase"/>
</dbReference>
<comment type="catalytic activity">
    <reaction evidence="10 11">
        <text>N(6)-[(R)-dihydrolipoyl]-L-lysyl-[protein] + succinyl-CoA = N(6)-[(R)-S(8)-succinyldihydrolipoyl]-L-lysyl-[protein] + CoA</text>
        <dbReference type="Rhea" id="RHEA:15213"/>
        <dbReference type="Rhea" id="RHEA-COMP:10475"/>
        <dbReference type="Rhea" id="RHEA-COMP:20092"/>
        <dbReference type="ChEBI" id="CHEBI:57287"/>
        <dbReference type="ChEBI" id="CHEBI:57292"/>
        <dbReference type="ChEBI" id="CHEBI:83100"/>
        <dbReference type="ChEBI" id="CHEBI:83120"/>
        <dbReference type="EC" id="2.3.1.61"/>
    </reaction>
</comment>
<evidence type="ECO:0000313" key="16">
    <source>
        <dbReference type="Proteomes" id="UP001144372"/>
    </source>
</evidence>
<dbReference type="SUPFAM" id="SSF51230">
    <property type="entry name" value="Single hybrid motif"/>
    <property type="match status" value="1"/>
</dbReference>
<keyword evidence="9 11" id="KW-0012">Acyltransferase</keyword>
<organism evidence="15 16">
    <name type="scientific">Desulforhabdus amnigena</name>
    <dbReference type="NCBI Taxonomy" id="40218"/>
    <lineage>
        <taxon>Bacteria</taxon>
        <taxon>Pseudomonadati</taxon>
        <taxon>Thermodesulfobacteriota</taxon>
        <taxon>Syntrophobacteria</taxon>
        <taxon>Syntrophobacterales</taxon>
        <taxon>Syntrophobacteraceae</taxon>
        <taxon>Desulforhabdus</taxon>
    </lineage>
</organism>
<evidence type="ECO:0000256" key="11">
    <source>
        <dbReference type="RuleBase" id="RU361138"/>
    </source>
</evidence>
<evidence type="ECO:0000256" key="2">
    <source>
        <dbReference type="ARBA" id="ARBA00005145"/>
    </source>
</evidence>
<dbReference type="NCBIfam" id="NF004309">
    <property type="entry name" value="PRK05704.1"/>
    <property type="match status" value="1"/>
</dbReference>
<evidence type="ECO:0000256" key="6">
    <source>
        <dbReference type="ARBA" id="ARBA00022532"/>
    </source>
</evidence>
<dbReference type="EC" id="2.3.1.61" evidence="4 11"/>
<sequence>MGAFIYNSPSNSFSRKRGATTMKIDIKVPEVGESVQEAVLAEWYAKNGDRVRKDQILFLIETDKVTLEISAEADGILEILVPEGQTVAVGAVVGTLETEVSAARGKEQSPVKEAEKEAPEVEKPSKAPKIPPQAGRALEAEPKRQEVPGMDIAPSVREMLEEKGLDASKISGTGPGGRITRGDVLLYLEETSGERGEEKPRPAPGKVAKPPAAAETGTKEEEGPSLEEKITRKTMTPIRQRIAARLLEARQNTAMLTTFNEIDMSRVKEIRTRFKDIFREKHGVSLGIMSFFIKASIAALKEFPEVNAFIEGKEIVYHHYYHIGVAIGAERGLVVPVIRHADRLSFAELEQSIVDYVQSIKENRLQLSDLEGGTFTISNGGVFGSLLSTPILNTPQSGILGLHKIEDRPVVVDGQIVIRPMMYVAFSYDHRIIDGREAVNFLKRIKECIENPERIMMEI</sequence>
<evidence type="ECO:0000256" key="7">
    <source>
        <dbReference type="ARBA" id="ARBA00022679"/>
    </source>
</evidence>
<dbReference type="NCBIfam" id="TIGR01347">
    <property type="entry name" value="sucB"/>
    <property type="match status" value="1"/>
</dbReference>
<dbReference type="Pfam" id="PF02817">
    <property type="entry name" value="E3_binding"/>
    <property type="match status" value="1"/>
</dbReference>
<evidence type="ECO:0000256" key="8">
    <source>
        <dbReference type="ARBA" id="ARBA00022823"/>
    </source>
</evidence>
<comment type="cofactor">
    <cofactor evidence="11">
        <name>(R)-lipoate</name>
        <dbReference type="ChEBI" id="CHEBI:83088"/>
    </cofactor>
    <text evidence="11">Binds 1 lipoyl cofactor covalently.</text>
</comment>
<dbReference type="FunFam" id="3.30.559.10:FF:000007">
    <property type="entry name" value="Dihydrolipoamide acetyltransferase component of pyruvate dehydrogenase complex"/>
    <property type="match status" value="1"/>
</dbReference>
<dbReference type="InterPro" id="IPR011053">
    <property type="entry name" value="Single_hybrid_motif"/>
</dbReference>
<dbReference type="PANTHER" id="PTHR43416:SF5">
    <property type="entry name" value="DIHYDROLIPOYLLYSINE-RESIDUE SUCCINYLTRANSFERASE COMPONENT OF 2-OXOGLUTARATE DEHYDROGENASE COMPLEX, MITOCHONDRIAL"/>
    <property type="match status" value="1"/>
</dbReference>
<dbReference type="SUPFAM" id="SSF52777">
    <property type="entry name" value="CoA-dependent acyltransferases"/>
    <property type="match status" value="1"/>
</dbReference>
<evidence type="ECO:0000259" key="13">
    <source>
        <dbReference type="PROSITE" id="PS50968"/>
    </source>
</evidence>
<dbReference type="InterPro" id="IPR023213">
    <property type="entry name" value="CAT-like_dom_sf"/>
</dbReference>
<dbReference type="InterPro" id="IPR004167">
    <property type="entry name" value="PSBD"/>
</dbReference>
<feature type="compositionally biased region" description="Basic and acidic residues" evidence="12">
    <location>
        <begin position="192"/>
        <end position="201"/>
    </location>
</feature>
<dbReference type="GO" id="GO:0045252">
    <property type="term" value="C:oxoglutarate dehydrogenase complex"/>
    <property type="evidence" value="ECO:0007669"/>
    <property type="project" value="UniProtKB-UniRule"/>
</dbReference>
<feature type="region of interest" description="Disordered" evidence="12">
    <location>
        <begin position="191"/>
        <end position="233"/>
    </location>
</feature>
<feature type="domain" description="Lipoyl-binding" evidence="13">
    <location>
        <begin position="23"/>
        <end position="97"/>
    </location>
</feature>
<proteinExistence type="inferred from homology"/>
<evidence type="ECO:0000256" key="10">
    <source>
        <dbReference type="ARBA" id="ARBA00052761"/>
    </source>
</evidence>
<keyword evidence="6 11" id="KW-0816">Tricarboxylic acid cycle</keyword>
<dbReference type="Gene3D" id="2.40.50.100">
    <property type="match status" value="1"/>
</dbReference>
<dbReference type="PANTHER" id="PTHR43416">
    <property type="entry name" value="DIHYDROLIPOYLLYSINE-RESIDUE SUCCINYLTRANSFERASE COMPONENT OF 2-OXOGLUTARATE DEHYDROGENASE COMPLEX, MITOCHONDRIAL-RELATED"/>
    <property type="match status" value="1"/>
</dbReference>
<dbReference type="InterPro" id="IPR001078">
    <property type="entry name" value="2-oxoacid_DH_actylTfrase"/>
</dbReference>
<dbReference type="Pfam" id="PF00198">
    <property type="entry name" value="2-oxoacid_dh"/>
    <property type="match status" value="1"/>
</dbReference>
<gene>
    <name evidence="15" type="primary">sucB</name>
    <name evidence="15" type="ORF">DAMNIGENAA_22600</name>
</gene>
<dbReference type="CDD" id="cd06849">
    <property type="entry name" value="lipoyl_domain"/>
    <property type="match status" value="1"/>
</dbReference>
<dbReference type="InterPro" id="IPR003016">
    <property type="entry name" value="2-oxoA_DH_lipoyl-BS"/>
</dbReference>
<evidence type="ECO:0000256" key="3">
    <source>
        <dbReference type="ARBA" id="ARBA00007317"/>
    </source>
</evidence>
<evidence type="ECO:0000259" key="14">
    <source>
        <dbReference type="PROSITE" id="PS51826"/>
    </source>
</evidence>
<dbReference type="InterPro" id="IPR000089">
    <property type="entry name" value="Biotin_lipoyl"/>
</dbReference>
<dbReference type="AlphaFoldDB" id="A0A9W6D5V2"/>
<dbReference type="GO" id="GO:0033512">
    <property type="term" value="P:L-lysine catabolic process to acetyl-CoA via saccharopine"/>
    <property type="evidence" value="ECO:0007669"/>
    <property type="project" value="UniProtKB-UniRule"/>
</dbReference>
<dbReference type="Pfam" id="PF00364">
    <property type="entry name" value="Biotin_lipoyl"/>
    <property type="match status" value="1"/>
</dbReference>
<evidence type="ECO:0000256" key="12">
    <source>
        <dbReference type="SAM" id="MobiDB-lite"/>
    </source>
</evidence>
<dbReference type="GO" id="GO:0005829">
    <property type="term" value="C:cytosol"/>
    <property type="evidence" value="ECO:0007669"/>
    <property type="project" value="TreeGrafter"/>
</dbReference>
<dbReference type="Gene3D" id="3.30.559.10">
    <property type="entry name" value="Chloramphenicol acetyltransferase-like domain"/>
    <property type="match status" value="1"/>
</dbReference>
<dbReference type="EMBL" id="BSDR01000001">
    <property type="protein sequence ID" value="GLI34827.1"/>
    <property type="molecule type" value="Genomic_DNA"/>
</dbReference>
<dbReference type="SUPFAM" id="SSF47005">
    <property type="entry name" value="Peripheral subunit-binding domain of 2-oxo acid dehydrogenase complex"/>
    <property type="match status" value="1"/>
</dbReference>
<dbReference type="Proteomes" id="UP001144372">
    <property type="component" value="Unassembled WGS sequence"/>
</dbReference>
<comment type="caution">
    <text evidence="15">The sequence shown here is derived from an EMBL/GenBank/DDBJ whole genome shotgun (WGS) entry which is preliminary data.</text>
</comment>
<protein>
    <recommendedName>
        <fullName evidence="5 11">Dihydrolipoyllysine-residue succinyltransferase component of 2-oxoglutarate dehydrogenase complex</fullName>
        <ecNumber evidence="4 11">2.3.1.61</ecNumber>
    </recommendedName>
    <alternativeName>
        <fullName evidence="11">2-oxoglutarate dehydrogenase complex component E2</fullName>
    </alternativeName>
</protein>
<dbReference type="Gene3D" id="4.10.320.10">
    <property type="entry name" value="E3-binding domain"/>
    <property type="match status" value="1"/>
</dbReference>
<name>A0A9W6D5V2_9BACT</name>
<dbReference type="PROSITE" id="PS50968">
    <property type="entry name" value="BIOTINYL_LIPOYL"/>
    <property type="match status" value="1"/>
</dbReference>
<dbReference type="InterPro" id="IPR006255">
    <property type="entry name" value="SucB"/>
</dbReference>
<reference evidence="15" key="1">
    <citation type="submission" date="2022-12" db="EMBL/GenBank/DDBJ databases">
        <title>Reference genome sequencing for broad-spectrum identification of bacterial and archaeal isolates by mass spectrometry.</title>
        <authorList>
            <person name="Sekiguchi Y."/>
            <person name="Tourlousse D.M."/>
        </authorList>
    </citation>
    <scope>NUCLEOTIDE SEQUENCE</scope>
    <source>
        <strain evidence="15">ASRB1</strain>
    </source>
</reference>
<comment type="function">
    <text evidence="1 11">E2 component of the 2-oxoglutarate dehydrogenase (OGDH) complex which catalyzes the second step in the conversion of 2-oxoglutarate to succinyl-CoA and CO(2).</text>
</comment>
<keyword evidence="8 11" id="KW-0450">Lipoyl</keyword>
<evidence type="ECO:0000256" key="5">
    <source>
        <dbReference type="ARBA" id="ARBA00019511"/>
    </source>
</evidence>
<evidence type="ECO:0000256" key="9">
    <source>
        <dbReference type="ARBA" id="ARBA00023315"/>
    </source>
</evidence>
<dbReference type="PROSITE" id="PS00189">
    <property type="entry name" value="LIPOYL"/>
    <property type="match status" value="1"/>
</dbReference>
<feature type="compositionally biased region" description="Basic and acidic residues" evidence="12">
    <location>
        <begin position="217"/>
        <end position="231"/>
    </location>
</feature>
<dbReference type="GO" id="GO:0006099">
    <property type="term" value="P:tricarboxylic acid cycle"/>
    <property type="evidence" value="ECO:0007669"/>
    <property type="project" value="UniProtKB-UniRule"/>
</dbReference>
<evidence type="ECO:0000313" key="15">
    <source>
        <dbReference type="EMBL" id="GLI34827.1"/>
    </source>
</evidence>
<evidence type="ECO:0000256" key="1">
    <source>
        <dbReference type="ARBA" id="ARBA00004052"/>
    </source>
</evidence>
<dbReference type="InterPro" id="IPR036625">
    <property type="entry name" value="E3-bd_dom_sf"/>
</dbReference>
<feature type="compositionally biased region" description="Low complexity" evidence="12">
    <location>
        <begin position="204"/>
        <end position="216"/>
    </location>
</feature>
<comment type="similarity">
    <text evidence="3 11">Belongs to the 2-oxoacid dehydrogenase family.</text>
</comment>
<feature type="domain" description="Peripheral subunit-binding (PSBD)" evidence="14">
    <location>
        <begin position="151"/>
        <end position="188"/>
    </location>
</feature>
<evidence type="ECO:0000256" key="4">
    <source>
        <dbReference type="ARBA" id="ARBA00012945"/>
    </source>
</evidence>
<feature type="region of interest" description="Disordered" evidence="12">
    <location>
        <begin position="101"/>
        <end position="152"/>
    </location>
</feature>
<feature type="compositionally biased region" description="Basic and acidic residues" evidence="12">
    <location>
        <begin position="104"/>
        <end position="125"/>
    </location>
</feature>
<dbReference type="GO" id="GO:0004149">
    <property type="term" value="F:dihydrolipoyllysine-residue succinyltransferase activity"/>
    <property type="evidence" value="ECO:0007669"/>
    <property type="project" value="UniProtKB-UniRule"/>
</dbReference>